<dbReference type="CDD" id="cd00130">
    <property type="entry name" value="PAS"/>
    <property type="match status" value="1"/>
</dbReference>
<keyword evidence="2" id="KW-1003">Cell membrane</keyword>
<name>A0ABX8E3H6_9SPHN</name>
<dbReference type="InterPro" id="IPR000160">
    <property type="entry name" value="GGDEF_dom"/>
</dbReference>
<dbReference type="InterPro" id="IPR043128">
    <property type="entry name" value="Rev_trsase/Diguanyl_cyclase"/>
</dbReference>
<gene>
    <name evidence="9" type="ORF">HT578_08490</name>
</gene>
<feature type="transmembrane region" description="Helical" evidence="6">
    <location>
        <begin position="169"/>
        <end position="188"/>
    </location>
</feature>
<evidence type="ECO:0000256" key="4">
    <source>
        <dbReference type="ARBA" id="ARBA00022989"/>
    </source>
</evidence>
<organism evidence="9 10">
    <name type="scientific">Novosphingobium decolorationis</name>
    <dbReference type="NCBI Taxonomy" id="2698673"/>
    <lineage>
        <taxon>Bacteria</taxon>
        <taxon>Pseudomonadati</taxon>
        <taxon>Pseudomonadota</taxon>
        <taxon>Alphaproteobacteria</taxon>
        <taxon>Sphingomonadales</taxon>
        <taxon>Sphingomonadaceae</taxon>
        <taxon>Novosphingobium</taxon>
    </lineage>
</organism>
<dbReference type="PROSITE" id="PS50112">
    <property type="entry name" value="PAS"/>
    <property type="match status" value="1"/>
</dbReference>
<evidence type="ECO:0000259" key="8">
    <source>
        <dbReference type="PROSITE" id="PS50887"/>
    </source>
</evidence>
<evidence type="ECO:0000256" key="1">
    <source>
        <dbReference type="ARBA" id="ARBA00004651"/>
    </source>
</evidence>
<feature type="transmembrane region" description="Helical" evidence="6">
    <location>
        <begin position="91"/>
        <end position="109"/>
    </location>
</feature>
<comment type="subcellular location">
    <subcellularLocation>
        <location evidence="1">Cell membrane</location>
        <topology evidence="1">Multi-pass membrane protein</topology>
    </subcellularLocation>
</comment>
<dbReference type="PROSITE" id="PS50887">
    <property type="entry name" value="GGDEF"/>
    <property type="match status" value="1"/>
</dbReference>
<evidence type="ECO:0000256" key="5">
    <source>
        <dbReference type="ARBA" id="ARBA00023136"/>
    </source>
</evidence>
<dbReference type="Pfam" id="PF00990">
    <property type="entry name" value="GGDEF"/>
    <property type="match status" value="1"/>
</dbReference>
<dbReference type="NCBIfam" id="TIGR00229">
    <property type="entry name" value="sensory_box"/>
    <property type="match status" value="1"/>
</dbReference>
<keyword evidence="4 6" id="KW-1133">Transmembrane helix</keyword>
<dbReference type="InterPro" id="IPR000014">
    <property type="entry name" value="PAS"/>
</dbReference>
<evidence type="ECO:0000256" key="3">
    <source>
        <dbReference type="ARBA" id="ARBA00022692"/>
    </source>
</evidence>
<feature type="transmembrane region" description="Helical" evidence="6">
    <location>
        <begin position="278"/>
        <end position="299"/>
    </location>
</feature>
<dbReference type="EMBL" id="CP054856">
    <property type="protein sequence ID" value="QVM83731.1"/>
    <property type="molecule type" value="Genomic_DNA"/>
</dbReference>
<keyword evidence="5 6" id="KW-0472">Membrane</keyword>
<feature type="transmembrane region" description="Helical" evidence="6">
    <location>
        <begin position="129"/>
        <end position="149"/>
    </location>
</feature>
<dbReference type="Pfam" id="PF05231">
    <property type="entry name" value="MASE1"/>
    <property type="match status" value="1"/>
</dbReference>
<feature type="transmembrane region" description="Helical" evidence="6">
    <location>
        <begin position="65"/>
        <end position="85"/>
    </location>
</feature>
<evidence type="ECO:0000256" key="2">
    <source>
        <dbReference type="ARBA" id="ARBA00022475"/>
    </source>
</evidence>
<feature type="domain" description="PAS" evidence="7">
    <location>
        <begin position="311"/>
        <end position="357"/>
    </location>
</feature>
<dbReference type="NCBIfam" id="TIGR00254">
    <property type="entry name" value="GGDEF"/>
    <property type="match status" value="1"/>
</dbReference>
<evidence type="ECO:0000313" key="9">
    <source>
        <dbReference type="EMBL" id="QVM83731.1"/>
    </source>
</evidence>
<dbReference type="InterPro" id="IPR052155">
    <property type="entry name" value="Biofilm_reg_signaling"/>
</dbReference>
<dbReference type="SUPFAM" id="SSF55785">
    <property type="entry name" value="PYP-like sensor domain (PAS domain)"/>
    <property type="match status" value="1"/>
</dbReference>
<dbReference type="Gene3D" id="3.30.450.20">
    <property type="entry name" value="PAS domain"/>
    <property type="match status" value="1"/>
</dbReference>
<dbReference type="Proteomes" id="UP000677126">
    <property type="component" value="Chromosome"/>
</dbReference>
<protein>
    <submittedName>
        <fullName evidence="9">Diguanylate cyclase</fullName>
    </submittedName>
</protein>
<reference evidence="9 10" key="1">
    <citation type="journal article" date="2021" name="Int. J. Syst. Evol. Microbiol.">
        <title>Novosphingobium decolorationis sp. nov., an aniline blue-decolourizing bacterium isolated from East Pacific sediment.</title>
        <authorList>
            <person name="Chen X."/>
            <person name="Dong B."/>
            <person name="Chen T."/>
            <person name="Ren N."/>
            <person name="Wang J."/>
            <person name="Xu Y."/>
            <person name="Yang J."/>
            <person name="Zhu S."/>
            <person name="Chen J."/>
        </authorList>
    </citation>
    <scope>NUCLEOTIDE SEQUENCE [LARGE SCALE GENOMIC DNA]</scope>
    <source>
        <strain evidence="9 10">502str22</strain>
    </source>
</reference>
<sequence length="595" mass="63803">MVEDGLDLRAALERRADAAVVAAIGYFLLSTLAIALTGPGHAHAAIWPADALILVLLLRESRSAWAWAWVLGAGWVANLAANVLARDWSPILIAYGAINMGQTALAAWLMLRHYIPGPTLDHDLSIKPFALRAIAVAVAVGALLGSLVTSLAFGEPFVASLLRWYCSNALGLLILTPFLAAVLDGSYLKWLRLAGLRERLHAALACGGLMAASVLVFAQPHVPLLFVPICGVTWMTFRFGRLATMLGVIIVSLVALATTLSGRGPVAVMPEPSEVQSLFLQFYLGAILLTCLPIAALVASRKQAVIRLAEREEALLQTLQDAPMACLGFDRTGACKWVQGPVRSLLGYTAQEIIGRSWESLCLEIDGVVQELSKAPVADQERSTRTIEFSPIRRPQLRLQGIVGLLASDGGGHGGAVITLRDVTERRVAEPSQASPEQSDELTGLFNGPAFREQLSEAVRLPSGPVSLALIDLDSFYTINEAHGYAIGDAVLVEVARRIRRAARDSDVLARMGSDEFALLLHCDLNTARGICERIVEAVRHSPVYRSNTVSVLSSLSCGIVRLRPGQRGEDALAAAHDVLQEMKQAGRNGVRVAA</sequence>
<dbReference type="InterPro" id="IPR029787">
    <property type="entry name" value="Nucleotide_cyclase"/>
</dbReference>
<dbReference type="SUPFAM" id="SSF55073">
    <property type="entry name" value="Nucleotide cyclase"/>
    <property type="match status" value="1"/>
</dbReference>
<keyword evidence="10" id="KW-1185">Reference proteome</keyword>
<dbReference type="PANTHER" id="PTHR44757:SF2">
    <property type="entry name" value="BIOFILM ARCHITECTURE MAINTENANCE PROTEIN MBAA"/>
    <property type="match status" value="1"/>
</dbReference>
<dbReference type="InterPro" id="IPR035965">
    <property type="entry name" value="PAS-like_dom_sf"/>
</dbReference>
<feature type="domain" description="GGDEF" evidence="8">
    <location>
        <begin position="464"/>
        <end position="595"/>
    </location>
</feature>
<evidence type="ECO:0000259" key="7">
    <source>
        <dbReference type="PROSITE" id="PS50112"/>
    </source>
</evidence>
<dbReference type="CDD" id="cd01949">
    <property type="entry name" value="GGDEF"/>
    <property type="match status" value="1"/>
</dbReference>
<evidence type="ECO:0000256" key="6">
    <source>
        <dbReference type="SAM" id="Phobius"/>
    </source>
</evidence>
<feature type="transmembrane region" description="Helical" evidence="6">
    <location>
        <begin position="247"/>
        <end position="266"/>
    </location>
</feature>
<accession>A0ABX8E3H6</accession>
<dbReference type="InterPro" id="IPR007895">
    <property type="entry name" value="MASE1"/>
</dbReference>
<dbReference type="PANTHER" id="PTHR44757">
    <property type="entry name" value="DIGUANYLATE CYCLASE DGCP"/>
    <property type="match status" value="1"/>
</dbReference>
<dbReference type="SMART" id="SM00267">
    <property type="entry name" value="GGDEF"/>
    <property type="match status" value="1"/>
</dbReference>
<keyword evidence="3 6" id="KW-0812">Transmembrane</keyword>
<dbReference type="RefSeq" id="WP_213503664.1">
    <property type="nucleotide sequence ID" value="NZ_CP054856.1"/>
</dbReference>
<feature type="transmembrane region" description="Helical" evidence="6">
    <location>
        <begin position="18"/>
        <end position="36"/>
    </location>
</feature>
<evidence type="ECO:0000313" key="10">
    <source>
        <dbReference type="Proteomes" id="UP000677126"/>
    </source>
</evidence>
<dbReference type="Gene3D" id="3.30.70.270">
    <property type="match status" value="1"/>
</dbReference>
<proteinExistence type="predicted"/>